<feature type="compositionally biased region" description="Basic and acidic residues" evidence="1">
    <location>
        <begin position="98"/>
        <end position="125"/>
    </location>
</feature>
<protein>
    <recommendedName>
        <fullName evidence="3">Thioredoxin domain-containing protein</fullName>
    </recommendedName>
</protein>
<name>A0A7S2F9L8_9STRA</name>
<dbReference type="SUPFAM" id="SSF52833">
    <property type="entry name" value="Thioredoxin-like"/>
    <property type="match status" value="1"/>
</dbReference>
<proteinExistence type="predicted"/>
<accession>A0A7S2F9L8</accession>
<dbReference type="AlphaFoldDB" id="A0A7S2F9L8"/>
<sequence>MSGLEKMTMVNPLDPTSCAGALGHGDMPSHRAAAEQAKLDGENPQESLQRAVGEEVDKRMAKASEELVEKYARGEGGQATSNMEVGPTGAAYTAAARAENERKKDLKAREDAGKQAKRQAEAEREAEVRAQFANNTLQDVEGVADEQDEDSDAEWLDELEDSKDQDLMKLREQRIAQMKVEHELMLANKRKGHGELTEIVQDEFLPSVMGSKRTVCHFYHKDFERCKIMDMHLTNLAAVHVETKFVKINAEKCPFFTHKLDVQILPTVICFFEGITKPGQRQIGFMGLNGEKQFDSTGREVEQGDGDDFPTERLAAKLGEIGVIDYTAKATMDEMRRFGLLQQESSIKQTVRGEVREAGSHTSDY</sequence>
<dbReference type="EMBL" id="HBGT01001069">
    <property type="protein sequence ID" value="CAD9381201.1"/>
    <property type="molecule type" value="Transcribed_RNA"/>
</dbReference>
<dbReference type="InterPro" id="IPR036249">
    <property type="entry name" value="Thioredoxin-like_sf"/>
</dbReference>
<evidence type="ECO:0000256" key="1">
    <source>
        <dbReference type="SAM" id="MobiDB-lite"/>
    </source>
</evidence>
<dbReference type="Gene3D" id="3.40.30.10">
    <property type="entry name" value="Glutaredoxin"/>
    <property type="match status" value="1"/>
</dbReference>
<evidence type="ECO:0000313" key="2">
    <source>
        <dbReference type="EMBL" id="CAD9381201.1"/>
    </source>
</evidence>
<dbReference type="PANTHER" id="PTHR21148">
    <property type="entry name" value="THIOREDOXIN DOMAIN-CONTAINING PROTEIN 9"/>
    <property type="match status" value="1"/>
</dbReference>
<gene>
    <name evidence="2" type="ORF">FPAR1323_LOCUS571</name>
</gene>
<evidence type="ECO:0008006" key="3">
    <source>
        <dbReference type="Google" id="ProtNLM"/>
    </source>
</evidence>
<reference evidence="2" key="1">
    <citation type="submission" date="2021-01" db="EMBL/GenBank/DDBJ databases">
        <authorList>
            <person name="Corre E."/>
            <person name="Pelletier E."/>
            <person name="Niang G."/>
            <person name="Scheremetjew M."/>
            <person name="Finn R."/>
            <person name="Kale V."/>
            <person name="Holt S."/>
            <person name="Cochrane G."/>
            <person name="Meng A."/>
            <person name="Brown T."/>
            <person name="Cohen L."/>
        </authorList>
    </citation>
    <scope>NUCLEOTIDE SEQUENCE</scope>
    <source>
        <strain evidence="2">RCC1693</strain>
    </source>
</reference>
<feature type="region of interest" description="Disordered" evidence="1">
    <location>
        <begin position="93"/>
        <end position="125"/>
    </location>
</feature>
<dbReference type="CDD" id="cd02989">
    <property type="entry name" value="Phd_like_TxnDC9"/>
    <property type="match status" value="1"/>
</dbReference>
<feature type="region of interest" description="Disordered" evidence="1">
    <location>
        <begin position="1"/>
        <end position="57"/>
    </location>
</feature>
<organism evidence="2">
    <name type="scientific">Florenciella parvula</name>
    <dbReference type="NCBI Taxonomy" id="236787"/>
    <lineage>
        <taxon>Eukaryota</taxon>
        <taxon>Sar</taxon>
        <taxon>Stramenopiles</taxon>
        <taxon>Ochrophyta</taxon>
        <taxon>Dictyochophyceae</taxon>
        <taxon>Florenciellales</taxon>
        <taxon>Florenciella</taxon>
    </lineage>
</organism>
<feature type="compositionally biased region" description="Basic and acidic residues" evidence="1">
    <location>
        <begin position="27"/>
        <end position="41"/>
    </location>
</feature>